<dbReference type="Gene3D" id="3.40.50.300">
    <property type="entry name" value="P-loop containing nucleotide triphosphate hydrolases"/>
    <property type="match status" value="1"/>
</dbReference>
<dbReference type="GO" id="GO:0016887">
    <property type="term" value="F:ATP hydrolysis activity"/>
    <property type="evidence" value="ECO:0007669"/>
    <property type="project" value="InterPro"/>
</dbReference>
<keyword evidence="3" id="KW-0804">Transcription</keyword>
<dbReference type="InterPro" id="IPR027417">
    <property type="entry name" value="P-loop_NTPase"/>
</dbReference>
<organism evidence="5 6">
    <name type="scientific">Pseudomonas oryzae</name>
    <dbReference type="NCBI Taxonomy" id="1392877"/>
    <lineage>
        <taxon>Bacteria</taxon>
        <taxon>Pseudomonadati</taxon>
        <taxon>Pseudomonadota</taxon>
        <taxon>Gammaproteobacteria</taxon>
        <taxon>Pseudomonadales</taxon>
        <taxon>Pseudomonadaceae</taxon>
        <taxon>Pseudomonas</taxon>
    </lineage>
</organism>
<dbReference type="InterPro" id="IPR011990">
    <property type="entry name" value="TPR-like_helical_dom_sf"/>
</dbReference>
<dbReference type="InterPro" id="IPR049945">
    <property type="entry name" value="AAA_22"/>
</dbReference>
<keyword evidence="6" id="KW-1185">Reference proteome</keyword>
<dbReference type="RefSeq" id="WP_090347974.1">
    <property type="nucleotide sequence ID" value="NZ_LT629751.1"/>
</dbReference>
<sequence>MASPLVNPSQLRPLPLPDKALPRPRLLQHLQDAATRGCRLILLSAPLGYGKTTLLAQYAASLQTPWAWYRLDRTDNQPLHLLLHLGAALGLPAPEHGLMPADEPRLWGAVLQRLEQQSDGFTLILDDLHLLRAERARRYLDQLLRYGPPGLQVLAASEGAPELAINHLRRDERLAIIDARELGVDSEEIRQLASLRGARLDSDALYQLRAGSEGWITGLLFWFTAHRELAPTGTQPELLRGVTRQAYTYVVDFLGEEVLAGLPAELLDFMERTSVVQTFEPALANLLGGHADSRPLISQALRRDLFIEQRPGARAEYRYHTVLREVLYQRLQQRAPQLLQQLHQQAASWLLEQRRYSEAIHQYGRARDFNAVLATAERHTFDLLRDGQVNALVDLLNQVEVNGQTGNDHFTLAISEASIVMVTNDIARTQACIQRLQLLQRQGVTRNPERVQQTIAYLRTLLALLGGNLRHGMELAGQALQRYPQRNAAASVLRFNRSRCLFHLGQLAAARQDVEQALSELDEFGFSGFANIPHLLLGQIELAEGDSEAALRRFLALERKSPATASRNFYELFHHLGLGLVFVQQGHLEQARQRLAKAETLALGFPHSAALVRVLHHQACLCDATGDAGKAQARWDEARRLARQFRQFALYRLAGAWRARLAVRERDQDFILAWLEEWHWCQRQYGEDLTPDEWLAYAWVQRHLGQPGMARQILTNLREQAEAEHNRRLQLDLWLLEAALQRDRGEQNAALACLDEALQLAATHGFTQLLHHEGRELNELFRQLLQPQTRRQAGLERPLPPREQLAALLAGLGSGGEGAAQALLEPLTRRELDVLRRMARGQSNQQLADGLFVSLSTVKTHINNLFRKLDVTDRDAALRAARELRLLD</sequence>
<dbReference type="SUPFAM" id="SSF48452">
    <property type="entry name" value="TPR-like"/>
    <property type="match status" value="1"/>
</dbReference>
<evidence type="ECO:0000256" key="2">
    <source>
        <dbReference type="ARBA" id="ARBA00023125"/>
    </source>
</evidence>
<dbReference type="PANTHER" id="PTHR44688">
    <property type="entry name" value="DNA-BINDING TRANSCRIPTIONAL ACTIVATOR DEVR_DOSR"/>
    <property type="match status" value="1"/>
</dbReference>
<dbReference type="Pfam" id="PF17874">
    <property type="entry name" value="TPR_MalT"/>
    <property type="match status" value="1"/>
</dbReference>
<evidence type="ECO:0000313" key="5">
    <source>
        <dbReference type="EMBL" id="SDS10989.1"/>
    </source>
</evidence>
<dbReference type="Pfam" id="PF13401">
    <property type="entry name" value="AAA_22"/>
    <property type="match status" value="1"/>
</dbReference>
<dbReference type="InterPro" id="IPR036388">
    <property type="entry name" value="WH-like_DNA-bd_sf"/>
</dbReference>
<dbReference type="CDD" id="cd06170">
    <property type="entry name" value="LuxR_C_like"/>
    <property type="match status" value="1"/>
</dbReference>
<keyword evidence="1" id="KW-0805">Transcription regulation</keyword>
<proteinExistence type="predicted"/>
<dbReference type="InterPro" id="IPR019734">
    <property type="entry name" value="TPR_rpt"/>
</dbReference>
<feature type="domain" description="HTH luxR-type" evidence="4">
    <location>
        <begin position="820"/>
        <end position="885"/>
    </location>
</feature>
<dbReference type="InterPro" id="IPR041617">
    <property type="entry name" value="TPR_MalT"/>
</dbReference>
<dbReference type="PANTHER" id="PTHR44688:SF16">
    <property type="entry name" value="DNA-BINDING TRANSCRIPTIONAL ACTIVATOR DEVR_DOSR"/>
    <property type="match status" value="1"/>
</dbReference>
<dbReference type="Pfam" id="PF25873">
    <property type="entry name" value="WHD_MalT"/>
    <property type="match status" value="1"/>
</dbReference>
<dbReference type="SMART" id="SM00028">
    <property type="entry name" value="TPR"/>
    <property type="match status" value="4"/>
</dbReference>
<dbReference type="PRINTS" id="PR00038">
    <property type="entry name" value="HTHLUXR"/>
</dbReference>
<name>A0A1H1PJV2_9PSED</name>
<reference evidence="6" key="1">
    <citation type="submission" date="2016-10" db="EMBL/GenBank/DDBJ databases">
        <authorList>
            <person name="Varghese N."/>
            <person name="Submissions S."/>
        </authorList>
    </citation>
    <scope>NUCLEOTIDE SEQUENCE [LARGE SCALE GENOMIC DNA]</scope>
    <source>
        <strain evidence="6">KCTC 32247</strain>
    </source>
</reference>
<dbReference type="Gene3D" id="1.25.40.10">
    <property type="entry name" value="Tetratricopeptide repeat domain"/>
    <property type="match status" value="1"/>
</dbReference>
<dbReference type="PROSITE" id="PS50043">
    <property type="entry name" value="HTH_LUXR_2"/>
    <property type="match status" value="1"/>
</dbReference>
<protein>
    <submittedName>
        <fullName evidence="5">LuxR family transcriptional regulator, maltose regulon positive regulatory protein</fullName>
    </submittedName>
</protein>
<gene>
    <name evidence="5" type="ORF">SAMN05216221_1093</name>
</gene>
<evidence type="ECO:0000313" key="6">
    <source>
        <dbReference type="Proteomes" id="UP000243359"/>
    </source>
</evidence>
<dbReference type="Pfam" id="PF00196">
    <property type="entry name" value="GerE"/>
    <property type="match status" value="1"/>
</dbReference>
<dbReference type="SUPFAM" id="SSF46894">
    <property type="entry name" value="C-terminal effector domain of the bipartite response regulators"/>
    <property type="match status" value="1"/>
</dbReference>
<dbReference type="InterPro" id="IPR059106">
    <property type="entry name" value="WHD_MalT"/>
</dbReference>
<dbReference type="SUPFAM" id="SSF52540">
    <property type="entry name" value="P-loop containing nucleoside triphosphate hydrolases"/>
    <property type="match status" value="1"/>
</dbReference>
<dbReference type="EMBL" id="LT629751">
    <property type="protein sequence ID" value="SDS10989.1"/>
    <property type="molecule type" value="Genomic_DNA"/>
</dbReference>
<dbReference type="GO" id="GO:0006355">
    <property type="term" value="P:regulation of DNA-templated transcription"/>
    <property type="evidence" value="ECO:0007669"/>
    <property type="project" value="InterPro"/>
</dbReference>
<dbReference type="Gene3D" id="1.10.10.10">
    <property type="entry name" value="Winged helix-like DNA-binding domain superfamily/Winged helix DNA-binding domain"/>
    <property type="match status" value="1"/>
</dbReference>
<dbReference type="GO" id="GO:0003677">
    <property type="term" value="F:DNA binding"/>
    <property type="evidence" value="ECO:0007669"/>
    <property type="project" value="UniProtKB-KW"/>
</dbReference>
<dbReference type="Proteomes" id="UP000243359">
    <property type="component" value="Chromosome I"/>
</dbReference>
<dbReference type="OrthoDB" id="1806906at2"/>
<dbReference type="InterPro" id="IPR016032">
    <property type="entry name" value="Sig_transdc_resp-reg_C-effctor"/>
</dbReference>
<dbReference type="SMART" id="SM00421">
    <property type="entry name" value="HTH_LUXR"/>
    <property type="match status" value="1"/>
</dbReference>
<dbReference type="STRING" id="1392877.SAMN05216221_1093"/>
<evidence type="ECO:0000256" key="1">
    <source>
        <dbReference type="ARBA" id="ARBA00023015"/>
    </source>
</evidence>
<evidence type="ECO:0000256" key="3">
    <source>
        <dbReference type="ARBA" id="ARBA00023163"/>
    </source>
</evidence>
<accession>A0A1H1PJV2</accession>
<keyword evidence="2" id="KW-0238">DNA-binding</keyword>
<evidence type="ECO:0000259" key="4">
    <source>
        <dbReference type="PROSITE" id="PS50043"/>
    </source>
</evidence>
<dbReference type="AlphaFoldDB" id="A0A1H1PJV2"/>
<dbReference type="InterPro" id="IPR000792">
    <property type="entry name" value="Tscrpt_reg_LuxR_C"/>
</dbReference>